<name>A0A0E9TP56_ANGAN</name>
<protein>
    <submittedName>
        <fullName evidence="1">Uncharacterized protein</fullName>
    </submittedName>
</protein>
<proteinExistence type="predicted"/>
<dbReference type="AlphaFoldDB" id="A0A0E9TP56"/>
<evidence type="ECO:0000313" key="1">
    <source>
        <dbReference type="EMBL" id="JAH54670.1"/>
    </source>
</evidence>
<organism evidence="1">
    <name type="scientific">Anguilla anguilla</name>
    <name type="common">European freshwater eel</name>
    <name type="synonym">Muraena anguilla</name>
    <dbReference type="NCBI Taxonomy" id="7936"/>
    <lineage>
        <taxon>Eukaryota</taxon>
        <taxon>Metazoa</taxon>
        <taxon>Chordata</taxon>
        <taxon>Craniata</taxon>
        <taxon>Vertebrata</taxon>
        <taxon>Euteleostomi</taxon>
        <taxon>Actinopterygii</taxon>
        <taxon>Neopterygii</taxon>
        <taxon>Teleostei</taxon>
        <taxon>Anguilliformes</taxon>
        <taxon>Anguillidae</taxon>
        <taxon>Anguilla</taxon>
    </lineage>
</organism>
<reference evidence="1" key="2">
    <citation type="journal article" date="2015" name="Fish Shellfish Immunol.">
        <title>Early steps in the European eel (Anguilla anguilla)-Vibrio vulnificus interaction in the gills: Role of the RtxA13 toxin.</title>
        <authorList>
            <person name="Callol A."/>
            <person name="Pajuelo D."/>
            <person name="Ebbesson L."/>
            <person name="Teles M."/>
            <person name="MacKenzie S."/>
            <person name="Amaro C."/>
        </authorList>
    </citation>
    <scope>NUCLEOTIDE SEQUENCE</scope>
</reference>
<dbReference type="EMBL" id="GBXM01053907">
    <property type="protein sequence ID" value="JAH54670.1"/>
    <property type="molecule type" value="Transcribed_RNA"/>
</dbReference>
<accession>A0A0E9TP56</accession>
<sequence>MHSFQDSRFIVMLPLNLSDLVVRLGEVSARRGAECTQ</sequence>
<reference evidence="1" key="1">
    <citation type="submission" date="2014-11" db="EMBL/GenBank/DDBJ databases">
        <authorList>
            <person name="Amaro Gonzalez C."/>
        </authorList>
    </citation>
    <scope>NUCLEOTIDE SEQUENCE</scope>
</reference>